<protein>
    <recommendedName>
        <fullName evidence="3">AB hydrolase-1 domain-containing protein</fullName>
    </recommendedName>
</protein>
<gene>
    <name evidence="1" type="ORF">BRAPAZ1V2_A04P21790.2</name>
</gene>
<dbReference type="AlphaFoldDB" id="A0A8D9HWM8"/>
<evidence type="ECO:0008006" key="3">
    <source>
        <dbReference type="Google" id="ProtNLM"/>
    </source>
</evidence>
<evidence type="ECO:0000313" key="1">
    <source>
        <dbReference type="EMBL" id="CAG7907278.1"/>
    </source>
</evidence>
<dbReference type="EMBL" id="LS974620">
    <property type="protein sequence ID" value="CAG7907278.1"/>
    <property type="molecule type" value="Genomic_DNA"/>
</dbReference>
<dbReference type="Gramene" id="A04p21790.2_BraZ1">
    <property type="protein sequence ID" value="A04p21790.2_BraZ1.CDS"/>
    <property type="gene ID" value="A04g21790.2_BraZ1"/>
</dbReference>
<name>A0A8D9HWM8_BRACM</name>
<dbReference type="SUPFAM" id="SSF53474">
    <property type="entry name" value="alpha/beta-Hydrolases"/>
    <property type="match status" value="1"/>
</dbReference>
<organism evidence="1 2">
    <name type="scientific">Brassica campestris</name>
    <name type="common">Field mustard</name>
    <dbReference type="NCBI Taxonomy" id="3711"/>
    <lineage>
        <taxon>Eukaryota</taxon>
        <taxon>Viridiplantae</taxon>
        <taxon>Streptophyta</taxon>
        <taxon>Embryophyta</taxon>
        <taxon>Tracheophyta</taxon>
        <taxon>Spermatophyta</taxon>
        <taxon>Magnoliopsida</taxon>
        <taxon>eudicotyledons</taxon>
        <taxon>Gunneridae</taxon>
        <taxon>Pentapetalae</taxon>
        <taxon>rosids</taxon>
        <taxon>malvids</taxon>
        <taxon>Brassicales</taxon>
        <taxon>Brassicaceae</taxon>
        <taxon>Brassiceae</taxon>
        <taxon>Brassica</taxon>
    </lineage>
</organism>
<dbReference type="Gene3D" id="3.40.50.1820">
    <property type="entry name" value="alpha/beta hydrolase"/>
    <property type="match status" value="1"/>
</dbReference>
<proteinExistence type="predicted"/>
<dbReference type="InterPro" id="IPR029058">
    <property type="entry name" value="AB_hydrolase_fold"/>
</dbReference>
<sequence length="47" mass="5051">MEHRKLRGNGVDIHIPGLAALGYRAVAPDLRGYGDSDAPPEISSYTL</sequence>
<reference evidence="1 2" key="1">
    <citation type="submission" date="2021-07" db="EMBL/GenBank/DDBJ databases">
        <authorList>
            <consortium name="Genoscope - CEA"/>
            <person name="William W."/>
        </authorList>
    </citation>
    <scope>NUCLEOTIDE SEQUENCE [LARGE SCALE GENOMIC DNA]</scope>
</reference>
<accession>A0A8D9HWM8</accession>
<dbReference type="Proteomes" id="UP000694005">
    <property type="component" value="Chromosome A04"/>
</dbReference>
<evidence type="ECO:0000313" key="2">
    <source>
        <dbReference type="Proteomes" id="UP000694005"/>
    </source>
</evidence>